<evidence type="ECO:0000313" key="4">
    <source>
        <dbReference type="Proteomes" id="UP000199074"/>
    </source>
</evidence>
<dbReference type="Pfam" id="PF13560">
    <property type="entry name" value="HTH_31"/>
    <property type="match status" value="1"/>
</dbReference>
<gene>
    <name evidence="3" type="ORF">SAMN05216456_2578</name>
</gene>
<evidence type="ECO:0000313" key="3">
    <source>
        <dbReference type="EMBL" id="SFV36586.1"/>
    </source>
</evidence>
<proteinExistence type="predicted"/>
<dbReference type="GO" id="GO:0003677">
    <property type="term" value="F:DNA binding"/>
    <property type="evidence" value="ECO:0007669"/>
    <property type="project" value="InterPro"/>
</dbReference>
<dbReference type="EMBL" id="FPCK01000002">
    <property type="protein sequence ID" value="SFV36586.1"/>
    <property type="molecule type" value="Genomic_DNA"/>
</dbReference>
<dbReference type="PROSITE" id="PS50943">
    <property type="entry name" value="HTH_CROC1"/>
    <property type="match status" value="1"/>
</dbReference>
<feature type="domain" description="HTH cro/C1-type" evidence="2">
    <location>
        <begin position="29"/>
        <end position="82"/>
    </location>
</feature>
<protein>
    <submittedName>
        <fullName evidence="3">Helix-turn-helix domain-containing protein</fullName>
    </submittedName>
</protein>
<accession>A0A1I7NPJ4</accession>
<feature type="region of interest" description="Disordered" evidence="1">
    <location>
        <begin position="1"/>
        <end position="25"/>
    </location>
</feature>
<keyword evidence="4" id="KW-1185">Reference proteome</keyword>
<dbReference type="InterPro" id="IPR010982">
    <property type="entry name" value="Lambda_DNA-bd_dom_sf"/>
</dbReference>
<dbReference type="CDD" id="cd00093">
    <property type="entry name" value="HTH_XRE"/>
    <property type="match status" value="1"/>
</dbReference>
<sequence>MRMTTAAAHPDFSATPQSGAQRLAANLPRLREDRGLSQADLAHALGWTLATIAAIEAGGGAELTLAEIDALCLVLEATPLALFAPVV</sequence>
<evidence type="ECO:0000259" key="2">
    <source>
        <dbReference type="PROSITE" id="PS50943"/>
    </source>
</evidence>
<organism evidence="3 4">
    <name type="scientific">Devosia crocina</name>
    <dbReference type="NCBI Taxonomy" id="429728"/>
    <lineage>
        <taxon>Bacteria</taxon>
        <taxon>Pseudomonadati</taxon>
        <taxon>Pseudomonadota</taxon>
        <taxon>Alphaproteobacteria</taxon>
        <taxon>Hyphomicrobiales</taxon>
        <taxon>Devosiaceae</taxon>
        <taxon>Devosia</taxon>
    </lineage>
</organism>
<dbReference type="SMART" id="SM00530">
    <property type="entry name" value="HTH_XRE"/>
    <property type="match status" value="1"/>
</dbReference>
<evidence type="ECO:0000256" key="1">
    <source>
        <dbReference type="SAM" id="MobiDB-lite"/>
    </source>
</evidence>
<dbReference type="AlphaFoldDB" id="A0A1I7NPJ4"/>
<dbReference type="Proteomes" id="UP000199074">
    <property type="component" value="Unassembled WGS sequence"/>
</dbReference>
<dbReference type="STRING" id="429728.SAMN05216456_2578"/>
<name>A0A1I7NPJ4_9HYPH</name>
<dbReference type="SUPFAM" id="SSF47413">
    <property type="entry name" value="lambda repressor-like DNA-binding domains"/>
    <property type="match status" value="1"/>
</dbReference>
<reference evidence="3 4" key="1">
    <citation type="submission" date="2016-10" db="EMBL/GenBank/DDBJ databases">
        <authorList>
            <person name="de Groot N.N."/>
        </authorList>
    </citation>
    <scope>NUCLEOTIDE SEQUENCE [LARGE SCALE GENOMIC DNA]</scope>
    <source>
        <strain evidence="3 4">IPL20</strain>
    </source>
</reference>
<dbReference type="Gene3D" id="1.10.260.40">
    <property type="entry name" value="lambda repressor-like DNA-binding domains"/>
    <property type="match status" value="1"/>
</dbReference>
<dbReference type="InterPro" id="IPR001387">
    <property type="entry name" value="Cro/C1-type_HTH"/>
</dbReference>